<dbReference type="InterPro" id="IPR008990">
    <property type="entry name" value="Elect_transpt_acc-like_dom_sf"/>
</dbReference>
<evidence type="ECO:0000313" key="3">
    <source>
        <dbReference type="EMBL" id="KAJ8608803.1"/>
    </source>
</evidence>
<accession>A0AAD7UJM8</accession>
<proteinExistence type="predicted"/>
<name>A0AAD7UJM8_9STRA</name>
<dbReference type="AlphaFoldDB" id="A0AAD7UJM8"/>
<dbReference type="Pfam" id="PF02941">
    <property type="entry name" value="FeThRed_A"/>
    <property type="match status" value="1"/>
</dbReference>
<dbReference type="InterPro" id="IPR004207">
    <property type="entry name" value="Fd_thioredoxin_Rdtase_alpha"/>
</dbReference>
<evidence type="ECO:0000313" key="4">
    <source>
        <dbReference type="Proteomes" id="UP001230188"/>
    </source>
</evidence>
<reference evidence="3" key="1">
    <citation type="submission" date="2023-01" db="EMBL/GenBank/DDBJ databases">
        <title>Metagenome sequencing of chrysophaentin producing Chrysophaeum taylorii.</title>
        <authorList>
            <person name="Davison J."/>
            <person name="Bewley C."/>
        </authorList>
    </citation>
    <scope>NUCLEOTIDE SEQUENCE</scope>
    <source>
        <strain evidence="3">NIES-1699</strain>
    </source>
</reference>
<protein>
    <recommendedName>
        <fullName evidence="2">Ferredoxin thioredoxin reductase alpha chain domain-containing protein</fullName>
    </recommendedName>
</protein>
<organism evidence="3 4">
    <name type="scientific">Chrysophaeum taylorii</name>
    <dbReference type="NCBI Taxonomy" id="2483200"/>
    <lineage>
        <taxon>Eukaryota</taxon>
        <taxon>Sar</taxon>
        <taxon>Stramenopiles</taxon>
        <taxon>Ochrophyta</taxon>
        <taxon>Pelagophyceae</taxon>
        <taxon>Pelagomonadales</taxon>
        <taxon>Pelagomonadaceae</taxon>
        <taxon>Chrysophaeum</taxon>
    </lineage>
</organism>
<evidence type="ECO:0000256" key="1">
    <source>
        <dbReference type="SAM" id="SignalP"/>
    </source>
</evidence>
<feature type="domain" description="Ferredoxin thioredoxin reductase alpha chain" evidence="2">
    <location>
        <begin position="32"/>
        <end position="102"/>
    </location>
</feature>
<dbReference type="GO" id="GO:0015979">
    <property type="term" value="P:photosynthesis"/>
    <property type="evidence" value="ECO:0007669"/>
    <property type="project" value="InterPro"/>
</dbReference>
<dbReference type="Gene3D" id="2.30.30.50">
    <property type="match status" value="1"/>
</dbReference>
<gene>
    <name evidence="3" type="ORF">CTAYLR_009039</name>
</gene>
<comment type="caution">
    <text evidence="3">The sequence shown here is derived from an EMBL/GenBank/DDBJ whole genome shotgun (WGS) entry which is preliminary data.</text>
</comment>
<dbReference type="Proteomes" id="UP001230188">
    <property type="component" value="Unassembled WGS sequence"/>
</dbReference>
<feature type="signal peptide" evidence="1">
    <location>
        <begin position="1"/>
        <end position="19"/>
    </location>
</feature>
<keyword evidence="4" id="KW-1185">Reference proteome</keyword>
<dbReference type="SUPFAM" id="SSF50090">
    <property type="entry name" value="Electron transport accessory proteins"/>
    <property type="match status" value="1"/>
</dbReference>
<feature type="chain" id="PRO_5042176295" description="Ferredoxin thioredoxin reductase alpha chain domain-containing protein" evidence="1">
    <location>
        <begin position="20"/>
        <end position="112"/>
    </location>
</feature>
<dbReference type="EMBL" id="JAQMWT010000159">
    <property type="protein sequence ID" value="KAJ8608803.1"/>
    <property type="molecule type" value="Genomic_DNA"/>
</dbReference>
<keyword evidence="1" id="KW-0732">Signal</keyword>
<sequence>MRWCLLLVALGRALVVRHALRAAVEAPAAYEIGTRVRVVADNIVFYHYSKAKDGFNPEGKAGVVKRIATVARDGGATPISANRPICVQLDDPKIHCHFEPEELALETGSESS</sequence>
<evidence type="ECO:0000259" key="2">
    <source>
        <dbReference type="Pfam" id="PF02941"/>
    </source>
</evidence>